<evidence type="ECO:0000259" key="20">
    <source>
        <dbReference type="PROSITE" id="PS51192"/>
    </source>
</evidence>
<evidence type="ECO:0000256" key="1">
    <source>
        <dbReference type="ARBA" id="ARBA00001966"/>
    </source>
</evidence>
<proteinExistence type="inferred from homology"/>
<dbReference type="GO" id="GO:0005737">
    <property type="term" value="C:cytoplasm"/>
    <property type="evidence" value="ECO:0007669"/>
    <property type="project" value="TreeGrafter"/>
</dbReference>
<dbReference type="InterPro" id="IPR045055">
    <property type="entry name" value="DNA2/NAM7-like"/>
</dbReference>
<dbReference type="SMART" id="SM00487">
    <property type="entry name" value="DEXDc"/>
    <property type="match status" value="1"/>
</dbReference>
<evidence type="ECO:0000313" key="23">
    <source>
        <dbReference type="WBParaSite" id="HPBE_0001381301-mRNA-1"/>
    </source>
</evidence>
<evidence type="ECO:0000256" key="15">
    <source>
        <dbReference type="ARBA" id="ARBA00023204"/>
    </source>
</evidence>
<dbReference type="InterPro" id="IPR014001">
    <property type="entry name" value="Helicase_ATP-bd"/>
</dbReference>
<evidence type="ECO:0000256" key="18">
    <source>
        <dbReference type="ARBA" id="ARBA00048432"/>
    </source>
</evidence>
<evidence type="ECO:0000313" key="21">
    <source>
        <dbReference type="EMBL" id="VDO97519.1"/>
    </source>
</evidence>
<dbReference type="InterPro" id="IPR011604">
    <property type="entry name" value="PDDEXK-like_dom_sf"/>
</dbReference>
<accession>A0A3P8A2Z3</accession>
<evidence type="ECO:0000256" key="9">
    <source>
        <dbReference type="ARBA" id="ARBA00022801"/>
    </source>
</evidence>
<evidence type="ECO:0000256" key="19">
    <source>
        <dbReference type="RuleBase" id="RU367041"/>
    </source>
</evidence>
<keyword evidence="14 19" id="KW-0238">DNA-binding</keyword>
<evidence type="ECO:0000313" key="22">
    <source>
        <dbReference type="Proteomes" id="UP000050761"/>
    </source>
</evidence>
<keyword evidence="6 19" id="KW-0479">Metal-binding</keyword>
<comment type="cofactor">
    <cofactor evidence="1">
        <name>[4Fe-4S] cluster</name>
        <dbReference type="ChEBI" id="CHEBI:49883"/>
    </cofactor>
</comment>
<evidence type="ECO:0000256" key="2">
    <source>
        <dbReference type="ARBA" id="ARBA00007913"/>
    </source>
</evidence>
<keyword evidence="5 19" id="KW-0540">Nuclease</keyword>
<dbReference type="AlphaFoldDB" id="A0A3P8A2Z3"/>
<dbReference type="Pfam" id="PF13086">
    <property type="entry name" value="AAA_11"/>
    <property type="match status" value="2"/>
</dbReference>
<evidence type="ECO:0000256" key="12">
    <source>
        <dbReference type="ARBA" id="ARBA00023004"/>
    </source>
</evidence>
<dbReference type="WBParaSite" id="HPBE_0001381301-mRNA-1">
    <property type="protein sequence ID" value="HPBE_0001381301-mRNA-1"/>
    <property type="gene ID" value="HPBE_0001381301"/>
</dbReference>
<dbReference type="InterPro" id="IPR041677">
    <property type="entry name" value="DNA2/NAM7_AAA_11"/>
</dbReference>
<gene>
    <name evidence="21" type="ORF">HPBE_LOCUS13814</name>
</gene>
<dbReference type="GO" id="GO:0033567">
    <property type="term" value="P:DNA replication, Okazaki fragment processing"/>
    <property type="evidence" value="ECO:0007669"/>
    <property type="project" value="UniProtKB-UniRule"/>
</dbReference>
<keyword evidence="11 19" id="KW-0067">ATP-binding</keyword>
<dbReference type="GO" id="GO:0006281">
    <property type="term" value="P:DNA repair"/>
    <property type="evidence" value="ECO:0007669"/>
    <property type="project" value="UniProtKB-KW"/>
</dbReference>
<dbReference type="PANTHER" id="PTHR10887:SF433">
    <property type="entry name" value="DNA REPLICATION ATP-DEPENDENT HELICASE_NUCLEASE DNA2"/>
    <property type="match status" value="1"/>
</dbReference>
<keyword evidence="9 19" id="KW-0378">Hydrolase</keyword>
<dbReference type="PANTHER" id="PTHR10887">
    <property type="entry name" value="DNA2/NAM7 HELICASE FAMILY"/>
    <property type="match status" value="1"/>
</dbReference>
<sequence>MPTTTRVRIALETRFATSIFSLTDQWAEIQVEPGTRIRLIGAQAWGNADWLLSNEHGVMIVAPDTLVPCTSIAGATWCSRKVVLNERFRGPTVANKAMLIGIIVHELFQAALRCKNPRRVNRSWLLRIWHANLGDDVIAQLAALRFTPSQFESELQPYLEVSSFSGAYLTLAVHDIEENIWVPQLGLKGKVDATVKVSHCTSKEFVVVASLTSGRIPDSFSLCEQVMLYSLMLSSRYRQPIVEGSLLYLKDGVTRGVQPRALEMKAIINQRNRLALHFSRLNPDSLPAPKTDPKFCDKCDHALVCSYYQVAIEQAGKSSELMSNFATSNTSHLSQRHKEYFNKWIRWIYSEWAEDQSRKGNCLKDLWKKSVEQRLVLSFSAVNINQSAFCPGNMCTVSTSTKPAQLFKATTITVRSDHLVDYKEIYHIDLYNSFSTYPTTLGNLVLLMGDDESSARQRELFIDLVPPSPLRSDVASLPASVRRLLSDSGLSNEQRDAVQASLLCSDYTLIEGFPGSGKTTTIVALLRCLLEMNCSVLLTANTHSALDNVMTKLRKFTDDSKMLRLGKSSSVRDAIADLTLESKLSGSEDDKYKLARKILKETPLVASTCHYVPRDVLFSWRKFDYCILDEASMVLEPVVLSALAAARRFVLVGDAHQLSPLVQSRKCALVLCLLLRSVCNVVFEFSSIVRLASNLFYDDRMVCANEGVAQACLADTVGFKVPASVEGTFCLVNSVDQFQGRDKSVIVWSLVWTQTSGRRCELLRDQRRVNVALTRAKHKLVLVGCAESMRSIDVMKRVVDAVTVVKL</sequence>
<keyword evidence="4 19" id="KW-0235">DNA replication</keyword>
<keyword evidence="7 19" id="KW-0547">Nucleotide-binding</keyword>
<dbReference type="Proteomes" id="UP000050761">
    <property type="component" value="Unassembled WGS sequence"/>
</dbReference>
<dbReference type="InterPro" id="IPR014808">
    <property type="entry name" value="DNA_replication_fac_Dna2_N"/>
</dbReference>
<dbReference type="SUPFAM" id="SSF52540">
    <property type="entry name" value="P-loop containing nucleoside triphosphate hydrolases"/>
    <property type="match status" value="1"/>
</dbReference>
<dbReference type="GO" id="GO:0005694">
    <property type="term" value="C:chromosome"/>
    <property type="evidence" value="ECO:0007669"/>
    <property type="project" value="UniProtKB-SubCell"/>
</dbReference>
<dbReference type="GO" id="GO:0005524">
    <property type="term" value="F:ATP binding"/>
    <property type="evidence" value="ECO:0007669"/>
    <property type="project" value="UniProtKB-UniRule"/>
</dbReference>
<evidence type="ECO:0000256" key="13">
    <source>
        <dbReference type="ARBA" id="ARBA00023014"/>
    </source>
</evidence>
<dbReference type="GO" id="GO:0051539">
    <property type="term" value="F:4 iron, 4 sulfur cluster binding"/>
    <property type="evidence" value="ECO:0007669"/>
    <property type="project" value="UniProtKB-UniRule"/>
</dbReference>
<evidence type="ECO:0000256" key="4">
    <source>
        <dbReference type="ARBA" id="ARBA00022705"/>
    </source>
</evidence>
<comment type="subcellular location">
    <subcellularLocation>
        <location evidence="19">Nucleus</location>
    </subcellularLocation>
    <subcellularLocation>
        <location evidence="19">Chromosome</location>
    </subcellularLocation>
</comment>
<evidence type="ECO:0000256" key="6">
    <source>
        <dbReference type="ARBA" id="ARBA00022723"/>
    </source>
</evidence>
<evidence type="ECO:0000256" key="14">
    <source>
        <dbReference type="ARBA" id="ARBA00023125"/>
    </source>
</evidence>
<keyword evidence="22" id="KW-1185">Reference proteome</keyword>
<evidence type="ECO:0000256" key="7">
    <source>
        <dbReference type="ARBA" id="ARBA00022741"/>
    </source>
</evidence>
<dbReference type="GO" id="GO:0017108">
    <property type="term" value="F:5'-flap endonuclease activity"/>
    <property type="evidence" value="ECO:0007669"/>
    <property type="project" value="UniProtKB-UniRule"/>
</dbReference>
<dbReference type="GO" id="GO:0017116">
    <property type="term" value="F:single-stranded DNA helicase activity"/>
    <property type="evidence" value="ECO:0007669"/>
    <property type="project" value="UniProtKB-UniRule"/>
</dbReference>
<keyword evidence="12 19" id="KW-0408">Iron</keyword>
<dbReference type="InterPro" id="IPR047187">
    <property type="entry name" value="SF1_C_Upf1"/>
</dbReference>
<protein>
    <recommendedName>
        <fullName evidence="19">DNA replication ATP-dependent helicase/nuclease</fullName>
        <ecNumber evidence="19">3.1.-.-</ecNumber>
        <ecNumber evidence="19">3.6.4.12</ecNumber>
    </recommendedName>
</protein>
<evidence type="ECO:0000256" key="10">
    <source>
        <dbReference type="ARBA" id="ARBA00022806"/>
    </source>
</evidence>
<dbReference type="InterPro" id="IPR027417">
    <property type="entry name" value="P-loop_NTPase"/>
</dbReference>
<dbReference type="GO" id="GO:0003677">
    <property type="term" value="F:DNA binding"/>
    <property type="evidence" value="ECO:0007669"/>
    <property type="project" value="UniProtKB-UniRule"/>
</dbReference>
<keyword evidence="15 19" id="KW-0234">DNA repair</keyword>
<evidence type="ECO:0000256" key="11">
    <source>
        <dbReference type="ARBA" id="ARBA00022840"/>
    </source>
</evidence>
<dbReference type="EC" id="3.1.-.-" evidence="19"/>
<keyword evidence="19" id="KW-0158">Chromosome</keyword>
<evidence type="ECO:0000256" key="17">
    <source>
        <dbReference type="ARBA" id="ARBA00023268"/>
    </source>
</evidence>
<keyword evidence="17 19" id="KW-0511">Multifunctional enzyme</keyword>
<dbReference type="EC" id="3.6.4.12" evidence="19"/>
<evidence type="ECO:0000256" key="8">
    <source>
        <dbReference type="ARBA" id="ARBA00022763"/>
    </source>
</evidence>
<keyword evidence="3 19" id="KW-0004">4Fe-4S</keyword>
<dbReference type="Pfam" id="PF13087">
    <property type="entry name" value="AAA_12"/>
    <property type="match status" value="1"/>
</dbReference>
<dbReference type="EMBL" id="UZAH01028083">
    <property type="protein sequence ID" value="VDO97519.1"/>
    <property type="molecule type" value="Genomic_DNA"/>
</dbReference>
<evidence type="ECO:0000256" key="5">
    <source>
        <dbReference type="ARBA" id="ARBA00022722"/>
    </source>
</evidence>
<comment type="function">
    <text evidence="19">Key enzyme involved in DNA replication and DNA repair. Involved in Okazaki fragments processing by cleaving long flaps that escape FEN1: flaps that are longer than 27 nucleotides are coated by replication protein A complex (RPA), leading to recruit DNA2 which cleaves the flap until it is too short to bind RPA and becomes a substrate for FEN1. Also involved in 5'-end resection of DNA during double-strand break (DSB) repair by mediating the cleavage of 5'-ssDNA.</text>
</comment>
<comment type="similarity">
    <text evidence="2 19">Belongs to the DNA2/NAM7 helicase family.</text>
</comment>
<keyword evidence="16 19" id="KW-0539">Nucleus</keyword>
<feature type="domain" description="Helicase ATP-binding" evidence="20">
    <location>
        <begin position="499"/>
        <end position="642"/>
    </location>
</feature>
<name>A0A3P8A2Z3_HELPZ</name>
<reference evidence="23" key="2">
    <citation type="submission" date="2019-09" db="UniProtKB">
        <authorList>
            <consortium name="WormBaseParasite"/>
        </authorList>
    </citation>
    <scope>IDENTIFICATION</scope>
</reference>
<dbReference type="GO" id="GO:0005634">
    <property type="term" value="C:nucleus"/>
    <property type="evidence" value="ECO:0007669"/>
    <property type="project" value="UniProtKB-SubCell"/>
</dbReference>
<dbReference type="PROSITE" id="PS51192">
    <property type="entry name" value="HELICASE_ATP_BIND_1"/>
    <property type="match status" value="1"/>
</dbReference>
<organism evidence="21">
    <name type="scientific">Heligmosomoides polygyrus</name>
    <name type="common">Parasitic roundworm</name>
    <dbReference type="NCBI Taxonomy" id="6339"/>
    <lineage>
        <taxon>Eukaryota</taxon>
        <taxon>Metazoa</taxon>
        <taxon>Ecdysozoa</taxon>
        <taxon>Nematoda</taxon>
        <taxon>Chromadorea</taxon>
        <taxon>Rhabditida</taxon>
        <taxon>Rhabditina</taxon>
        <taxon>Rhabditomorpha</taxon>
        <taxon>Strongyloidea</taxon>
        <taxon>Heligmosomidae</taxon>
        <taxon>Heligmosomoides</taxon>
    </lineage>
</organism>
<dbReference type="GO" id="GO:0046872">
    <property type="term" value="F:metal ion binding"/>
    <property type="evidence" value="ECO:0007669"/>
    <property type="project" value="UniProtKB-UniRule"/>
</dbReference>
<dbReference type="InterPro" id="IPR041679">
    <property type="entry name" value="DNA2/NAM7-like_C"/>
</dbReference>
<keyword evidence="13 19" id="KW-0411">Iron-sulfur</keyword>
<dbReference type="GO" id="GO:0071932">
    <property type="term" value="P:replication fork reversal"/>
    <property type="evidence" value="ECO:0007669"/>
    <property type="project" value="TreeGrafter"/>
</dbReference>
<keyword evidence="8 19" id="KW-0227">DNA damage</keyword>
<evidence type="ECO:0000256" key="16">
    <source>
        <dbReference type="ARBA" id="ARBA00023242"/>
    </source>
</evidence>
<keyword evidence="10 19" id="KW-0347">Helicase</keyword>
<reference evidence="21 22" key="1">
    <citation type="submission" date="2018-11" db="EMBL/GenBank/DDBJ databases">
        <authorList>
            <consortium name="Pathogen Informatics"/>
        </authorList>
    </citation>
    <scope>NUCLEOTIDE SEQUENCE [LARGE SCALE GENOMIC DNA]</scope>
</reference>
<dbReference type="CDD" id="cd18808">
    <property type="entry name" value="SF1_C_Upf1"/>
    <property type="match status" value="1"/>
</dbReference>
<evidence type="ECO:0000256" key="3">
    <source>
        <dbReference type="ARBA" id="ARBA00022485"/>
    </source>
</evidence>
<dbReference type="Gene3D" id="3.40.50.300">
    <property type="entry name" value="P-loop containing nucleotide triphosphate hydrolases"/>
    <property type="match status" value="3"/>
</dbReference>
<dbReference type="OrthoDB" id="5871723at2759"/>
<comment type="catalytic activity">
    <reaction evidence="18">
        <text>ATP + H2O = ADP + phosphate + H(+)</text>
        <dbReference type="Rhea" id="RHEA:13065"/>
        <dbReference type="ChEBI" id="CHEBI:15377"/>
        <dbReference type="ChEBI" id="CHEBI:15378"/>
        <dbReference type="ChEBI" id="CHEBI:30616"/>
        <dbReference type="ChEBI" id="CHEBI:43474"/>
        <dbReference type="ChEBI" id="CHEBI:456216"/>
        <dbReference type="EC" id="3.6.4.12"/>
    </reaction>
    <physiologicalReaction direction="left-to-right" evidence="18">
        <dbReference type="Rhea" id="RHEA:13066"/>
    </physiologicalReaction>
</comment>
<dbReference type="Pfam" id="PF08696">
    <property type="entry name" value="Dna2"/>
    <property type="match status" value="2"/>
</dbReference>
<dbReference type="Gene3D" id="3.90.320.10">
    <property type="match status" value="1"/>
</dbReference>